<dbReference type="EMBL" id="LN736363">
    <property type="protein sequence ID" value="CEP62058.1"/>
    <property type="molecule type" value="Genomic_DNA"/>
</dbReference>
<dbReference type="GO" id="GO:0006999">
    <property type="term" value="P:nuclear pore organization"/>
    <property type="evidence" value="ECO:0007669"/>
    <property type="project" value="EnsemblFungi"/>
</dbReference>
<comment type="subcellular location">
    <subcellularLocation>
        <location evidence="1">Nucleus</location>
    </subcellularLocation>
</comment>
<dbReference type="STRING" id="1245769.A0A0C7N9H9"/>
<gene>
    <name evidence="5" type="ORF">LALA0_S04e06810g</name>
</gene>
<dbReference type="GeneID" id="34685506"/>
<dbReference type="InterPro" id="IPR021827">
    <property type="entry name" value="Nup186/Nup192/Nup205"/>
</dbReference>
<evidence type="ECO:0000256" key="4">
    <source>
        <dbReference type="ARBA" id="ARBA00023242"/>
    </source>
</evidence>
<sequence>MSEWATTSFVSLYNSIESGSFDHHQYERILRYLKTLNVLGGKTKNTTSRAHLEKGEVRLSSGTTQKVGKDVAIAAVMLSDELNLDELISAELILLNCDAESEHDNSDIALINGAKVAFYVRRQYVLQIVSYIVNCLDPSDKIYVDLISDGILVKNTLSAFKEIERQFEEIKQLVNRMKLLDGYDAYAEQNVRFRRDFLLSEYDTLSQILHGLVKNGTFMQKERLLEVVNKVSEMDPSDFLIVYFLSSLFQAFSQLDLLPENDVKDLHKRFLTELKSDAIYANPVKVSIIFSFLAFFIGWCKAAPSVRASAYDFANAVDEPMTRAVNLGAIEQIMAFAADTSELERDNSIELFYDMRSLLQKHIPRLYAKQLTDSDQSYSGRSPRDSRFDTIHLSEQSQIILLPTFHHLLQVVITDCAFLLTKMKDAEEDSLLSGEDLFLDEISAKADLERFFLTVHYFYAFRPEYCAVFWQDKESNAYGFIEWAMKCTDTLMRSSVFLMLSSIAFGSENSFNVYHYINQNLHFTWNHIAQIISGYIIKISDVERQQEESQGVVKDEHDFTSVALKVGLNEEVIVLLSSLYTLVGCVAHDLDEETKSRLSTTFASVLFEFVKVNTPLIGAALKVLSNLVPQNEAERGIFWQKLDSWIFKTSKLSLAQKSYREAFKGIFTTFSDVTGFLNLLKKLLCIHSKGLDGYLKFGILPFPPRLGKGYRRVGIWPYFDYLFHEAFVQSRLLSDQTERAAIQKPVLQIIDQALHSFDYSVILNSIPTGSDLNDLVETDDFFSYVQESPATTVINYLFEEKVFTVLFEIASIGVDTVTSSLQNSNEPVELLELAMKNIMQLLLCQETYVEELCPIVKRHAKDDFFIPQNFGLHGLKSFYNAIFFDLPMVAHFGLYVGLENYAIASHSIQILQKLASEMKGSDSKAIMKDTLLNLFDSVDESARLKEAFIDQLLTPITDDRILELKIGILNFLVQNLSYADKQPSVAHFLLGFSIESTISLGPELSSFINSGHSVLNAIIFLLKSSLETMDGSNIDSSPTELALLSMEIVLKLCRNQLTSTIILNRLSESGLFEKLLVLDPKVSLKTRWSSESISSSVVGGSPRHSSEKAASTFLKFLTYRTFFLQFLSLDIHKLSTQSLMTTMKSRMDLLISDAAQPPRILSYLDVLGFELAPLPSDFAKNLVACANIDLGGLKVESNLLATGETYDMTRLHSLVQLRVLSLTKILPIVTPDGNISNAEALTKIADDEKAMLTKHMSSYFSYQRFKSLQLSMLHSWVQLVQVVVLDGRLTKDVRSNFILELFESLVPRIIDYLEVDVAYSEEIVSLCVFLYDIHHKDSQSQSKNNPVDGRLMALFMACMSGIRSPLSTLSIRSDFYALSNRFLSNVLEDTELAKPIAQNLKLSSDRLIEVVFNDAVSGEGSSRITGILFLDSLFRLAGLHKVNFVLETLTSRNMLLLIGHSLKATDDFLSSALEGRSLDDLLYELTAFKATVHFLIRVAETRSGAQALAQNDIFHVIESCSFLKVDPDLGLDLKFNADNTSDSNQVHVSLSLDDSLVSDTDACGLSLYEIVVPVFQLMTSILLSMGSANRAVVKRTRSLLNHFRKIVQGALKRDALIEEGNASTRKTERNDGLTQLVKLVVLLCTLTSYGGDA</sequence>
<evidence type="ECO:0000256" key="3">
    <source>
        <dbReference type="ARBA" id="ARBA00022448"/>
    </source>
</evidence>
<dbReference type="Pfam" id="PF11894">
    <property type="entry name" value="Nup192"/>
    <property type="match status" value="1"/>
</dbReference>
<accession>A0A0C7N9H9</accession>
<dbReference type="GO" id="GO:0044611">
    <property type="term" value="C:nuclear pore inner ring"/>
    <property type="evidence" value="ECO:0007669"/>
    <property type="project" value="EnsemblFungi"/>
</dbReference>
<keyword evidence="6" id="KW-1185">Reference proteome</keyword>
<dbReference type="RefSeq" id="XP_022628288.1">
    <property type="nucleotide sequence ID" value="XM_022772867.1"/>
</dbReference>
<reference evidence="5 6" key="1">
    <citation type="submission" date="2014-12" db="EMBL/GenBank/DDBJ databases">
        <authorList>
            <person name="Neuveglise Cecile"/>
        </authorList>
    </citation>
    <scope>NUCLEOTIDE SEQUENCE [LARGE SCALE GENOMIC DNA]</scope>
    <source>
        <strain evidence="5 6">CBS 12615</strain>
    </source>
</reference>
<dbReference type="PANTHER" id="PTHR31344:SF0">
    <property type="entry name" value="NUCLEAR PORE COMPLEX PROTEIN NUP205"/>
    <property type="match status" value="1"/>
</dbReference>
<protein>
    <submittedName>
        <fullName evidence="5">LALA0S04e06810g1_1</fullName>
    </submittedName>
</protein>
<keyword evidence="4" id="KW-0539">Nucleus</keyword>
<evidence type="ECO:0000256" key="2">
    <source>
        <dbReference type="ARBA" id="ARBA00005892"/>
    </source>
</evidence>
<dbReference type="Proteomes" id="UP000054304">
    <property type="component" value="Unassembled WGS sequence"/>
</dbReference>
<dbReference type="GO" id="GO:0017056">
    <property type="term" value="F:structural constituent of nuclear pore"/>
    <property type="evidence" value="ECO:0007669"/>
    <property type="project" value="EnsemblFungi"/>
</dbReference>
<organism evidence="5 6">
    <name type="scientific">Lachancea lanzarotensis</name>
    <dbReference type="NCBI Taxonomy" id="1245769"/>
    <lineage>
        <taxon>Eukaryota</taxon>
        <taxon>Fungi</taxon>
        <taxon>Dikarya</taxon>
        <taxon>Ascomycota</taxon>
        <taxon>Saccharomycotina</taxon>
        <taxon>Saccharomycetes</taxon>
        <taxon>Saccharomycetales</taxon>
        <taxon>Saccharomycetaceae</taxon>
        <taxon>Lachancea</taxon>
    </lineage>
</organism>
<dbReference type="GO" id="GO:0046822">
    <property type="term" value="P:regulation of nucleocytoplasmic transport"/>
    <property type="evidence" value="ECO:0007669"/>
    <property type="project" value="EnsemblFungi"/>
</dbReference>
<keyword evidence="3" id="KW-0813">Transport</keyword>
<dbReference type="HOGENOM" id="CLU_002778_0_0_1"/>
<name>A0A0C7N9H9_9SACH</name>
<evidence type="ECO:0000313" key="6">
    <source>
        <dbReference type="Proteomes" id="UP000054304"/>
    </source>
</evidence>
<proteinExistence type="inferred from homology"/>
<comment type="similarity">
    <text evidence="2">Belongs to the NUP186/NUP192/NUP205 family.</text>
</comment>
<evidence type="ECO:0000256" key="1">
    <source>
        <dbReference type="ARBA" id="ARBA00004123"/>
    </source>
</evidence>
<dbReference type="OrthoDB" id="2019644at2759"/>
<dbReference type="PANTHER" id="PTHR31344">
    <property type="entry name" value="NUCLEAR PORE COMPLEX PROTEIN NUP205"/>
    <property type="match status" value="1"/>
</dbReference>
<evidence type="ECO:0000313" key="5">
    <source>
        <dbReference type="EMBL" id="CEP62058.1"/>
    </source>
</evidence>